<dbReference type="GO" id="GO:0003824">
    <property type="term" value="F:catalytic activity"/>
    <property type="evidence" value="ECO:0007669"/>
    <property type="project" value="InterPro"/>
</dbReference>
<evidence type="ECO:0000256" key="1">
    <source>
        <dbReference type="SAM" id="MobiDB-lite"/>
    </source>
</evidence>
<sequence length="218" mass="23226">MLSVNVGSAQAQPGGKGLPTGIGKQPVDHIDVRDPGPKHGGEGSGVTGDFIGDRQHHGGSLQALYAFAREELDGWQERLGRELPNGMFGENLTTQGIEVDAALIGERWAIGPEVVAVVTAPRIPCVTFAARMGEPGWLKTFAAHGLSGAYLAIETPGRISVGAEIEVLSRPDHDVVVPVVFEAFMGDLDAARHVLDAEVLHSVEHESLRRHVERRSAP</sequence>
<dbReference type="EMBL" id="CP011112">
    <property type="protein sequence ID" value="AKU18809.1"/>
    <property type="molecule type" value="Genomic_DNA"/>
</dbReference>
<dbReference type="PANTHER" id="PTHR30212">
    <property type="entry name" value="PROTEIN YIIM"/>
    <property type="match status" value="1"/>
</dbReference>
<feature type="domain" description="MOSC" evidence="2">
    <location>
        <begin position="30"/>
        <end position="168"/>
    </location>
</feature>
<proteinExistence type="predicted"/>
<dbReference type="InterPro" id="IPR005302">
    <property type="entry name" value="MoCF_Sase_C"/>
</dbReference>
<dbReference type="Proteomes" id="UP000066480">
    <property type="component" value="Chromosome"/>
</dbReference>
<dbReference type="InterPro" id="IPR052353">
    <property type="entry name" value="Benzoxazolinone_Detox_Enz"/>
</dbReference>
<dbReference type="PROSITE" id="PS51340">
    <property type="entry name" value="MOSC"/>
    <property type="match status" value="1"/>
</dbReference>
<feature type="region of interest" description="Disordered" evidence="1">
    <location>
        <begin position="1"/>
        <end position="52"/>
    </location>
</feature>
<feature type="compositionally biased region" description="Polar residues" evidence="1">
    <location>
        <begin position="1"/>
        <end position="11"/>
    </location>
</feature>
<protein>
    <recommendedName>
        <fullName evidence="2">MOSC domain-containing protein</fullName>
    </recommendedName>
</protein>
<dbReference type="KEGG" id="lmoi:VV02_10405"/>
<evidence type="ECO:0000313" key="3">
    <source>
        <dbReference type="EMBL" id="AKU18809.1"/>
    </source>
</evidence>
<accession>A0A0K1JQ21</accession>
<dbReference type="SUPFAM" id="SSF50800">
    <property type="entry name" value="PK beta-barrel domain-like"/>
    <property type="match status" value="1"/>
</dbReference>
<dbReference type="Gene3D" id="2.40.33.20">
    <property type="entry name" value="PK beta-barrel domain-like"/>
    <property type="match status" value="1"/>
</dbReference>
<feature type="compositionally biased region" description="Basic and acidic residues" evidence="1">
    <location>
        <begin position="26"/>
        <end position="41"/>
    </location>
</feature>
<dbReference type="GO" id="GO:0030151">
    <property type="term" value="F:molybdenum ion binding"/>
    <property type="evidence" value="ECO:0007669"/>
    <property type="project" value="InterPro"/>
</dbReference>
<dbReference type="Pfam" id="PF03473">
    <property type="entry name" value="MOSC"/>
    <property type="match status" value="1"/>
</dbReference>
<dbReference type="InterPro" id="IPR011037">
    <property type="entry name" value="Pyrv_Knase-like_insert_dom_sf"/>
</dbReference>
<gene>
    <name evidence="3" type="ORF">VV02_10405</name>
</gene>
<dbReference type="GO" id="GO:0030170">
    <property type="term" value="F:pyridoxal phosphate binding"/>
    <property type="evidence" value="ECO:0007669"/>
    <property type="project" value="InterPro"/>
</dbReference>
<keyword evidence="4" id="KW-1185">Reference proteome</keyword>
<evidence type="ECO:0000313" key="4">
    <source>
        <dbReference type="Proteomes" id="UP000066480"/>
    </source>
</evidence>
<name>A0A0K1JQ21_9MICO</name>
<dbReference type="PANTHER" id="PTHR30212:SF2">
    <property type="entry name" value="PROTEIN YIIM"/>
    <property type="match status" value="1"/>
</dbReference>
<dbReference type="STRING" id="571913.VV02_10405"/>
<organism evidence="3 4">
    <name type="scientific">Luteipulveratus mongoliensis</name>
    <dbReference type="NCBI Taxonomy" id="571913"/>
    <lineage>
        <taxon>Bacteria</taxon>
        <taxon>Bacillati</taxon>
        <taxon>Actinomycetota</taxon>
        <taxon>Actinomycetes</taxon>
        <taxon>Micrococcales</taxon>
        <taxon>Dermacoccaceae</taxon>
        <taxon>Luteipulveratus</taxon>
    </lineage>
</organism>
<dbReference type="PATRIC" id="fig|571913.6.peg.2123"/>
<evidence type="ECO:0000259" key="2">
    <source>
        <dbReference type="PROSITE" id="PS51340"/>
    </source>
</evidence>
<reference evidence="3 4" key="1">
    <citation type="submission" date="2015-03" db="EMBL/GenBank/DDBJ databases">
        <title>Luteipulveratus halotolerans sp. nov., a novel actinobacterium (Dermacoccaceae) from Sarawak, Malaysia.</title>
        <authorList>
            <person name="Juboi H."/>
            <person name="Basik A."/>
            <person name="Shamsul S.S."/>
            <person name="Arnold P."/>
            <person name="Schmitt E.K."/>
            <person name="Sanglier J.-J."/>
            <person name="Yeo T."/>
        </authorList>
    </citation>
    <scope>NUCLEOTIDE SEQUENCE [LARGE SCALE GENOMIC DNA]</scope>
    <source>
        <strain evidence="3 4">MN07-A0370</strain>
    </source>
</reference>
<dbReference type="OrthoDB" id="9786134at2"/>
<dbReference type="AlphaFoldDB" id="A0A0K1JQ21"/>